<gene>
    <name evidence="2" type="ORF">C495_05903</name>
</gene>
<sequence>MNPTFEPTNDGLVIIDPIERHRYQLTTHEPVSLESVEMDQVQYPVDAAVRTTTTMLTLPTSNTVYVRDRDGSMVAEVRPTEQVSLSRDQYLLDLSGPLKVYAHLESSIQIYSDTDRTYIALDDATDVRLGARSYHRRPAGTVTTTADPTDMMRAISAFGSALKTTTPERSYPTLRGHPPKIELGDKLHVPPRFATPETGVRIEIPKTTRHVFVVAPLAYYLGAEVVPGPTPKLVTERGFTYALGDEPDFAATVERVLKHVFFLDCIVRTEGTTPLPLHERDAIEPDLTFDIERVYDQSLSAQLETYLTDVPFETVTRHLPEWSLETRLQPVPERVEFLPFVANSLSSVRVQDGTQPQTETQQTVSTQAIEAFVRGDLTRSKRSVRSSELASSSDETTSVPTVEQRWNSSGTTQITSNAPLSAFHNSIGRQPKADPIEIEVVCNDATMRAELETVDGVYGTREELPFDVTVHYELSAAELEAVLETDTDFLHFIGHIDDGGMRCSDGTVDASLLETSGAKAFLLNGCQSHDQGLQLIEAGSIGGIVTHDDVVNSGAIRVGNTIARLLNRGYPLYAAVEIARKKSVVGQQYHIVGDGMIAIAQPKKGFPNICFVSSDKHCLNLQMESYITTEIGIGAVFTPQLEVAESYYITPTKTNKLTTTKHQLQSFIGLDTFPIILDDRVVWSNEVAIDKL</sequence>
<name>L9WB76_9EURY</name>
<evidence type="ECO:0000313" key="2">
    <source>
        <dbReference type="EMBL" id="ELY46617.1"/>
    </source>
</evidence>
<organism evidence="2 3">
    <name type="scientific">Natronorubrum sulfidifaciens JCM 14089</name>
    <dbReference type="NCBI Taxonomy" id="1230460"/>
    <lineage>
        <taxon>Archaea</taxon>
        <taxon>Methanobacteriati</taxon>
        <taxon>Methanobacteriota</taxon>
        <taxon>Stenosarchaea group</taxon>
        <taxon>Halobacteria</taxon>
        <taxon>Halobacteriales</taxon>
        <taxon>Natrialbaceae</taxon>
        <taxon>Natronorubrum</taxon>
    </lineage>
</organism>
<dbReference type="OrthoDB" id="269729at2157"/>
<dbReference type="RefSeq" id="WP_008160917.1">
    <property type="nucleotide sequence ID" value="NZ_AOHX01000029.1"/>
</dbReference>
<protein>
    <recommendedName>
        <fullName evidence="4">CHAT domain-containing protein</fullName>
    </recommendedName>
</protein>
<dbReference type="Proteomes" id="UP000011661">
    <property type="component" value="Unassembled WGS sequence"/>
</dbReference>
<proteinExistence type="predicted"/>
<comment type="caution">
    <text evidence="2">The sequence shown here is derived from an EMBL/GenBank/DDBJ whole genome shotgun (WGS) entry which is preliminary data.</text>
</comment>
<dbReference type="EMBL" id="AOHX01000029">
    <property type="protein sequence ID" value="ELY46617.1"/>
    <property type="molecule type" value="Genomic_DNA"/>
</dbReference>
<accession>L9WB76</accession>
<evidence type="ECO:0000256" key="1">
    <source>
        <dbReference type="SAM" id="MobiDB-lite"/>
    </source>
</evidence>
<evidence type="ECO:0000313" key="3">
    <source>
        <dbReference type="Proteomes" id="UP000011661"/>
    </source>
</evidence>
<feature type="region of interest" description="Disordered" evidence="1">
    <location>
        <begin position="166"/>
        <end position="187"/>
    </location>
</feature>
<reference evidence="2 3" key="1">
    <citation type="journal article" date="2014" name="PLoS Genet.">
        <title>Phylogenetically driven sequencing of extremely halophilic archaea reveals strategies for static and dynamic osmo-response.</title>
        <authorList>
            <person name="Becker E.A."/>
            <person name="Seitzer P.M."/>
            <person name="Tritt A."/>
            <person name="Larsen D."/>
            <person name="Krusor M."/>
            <person name="Yao A.I."/>
            <person name="Wu D."/>
            <person name="Madern D."/>
            <person name="Eisen J.A."/>
            <person name="Darling A.E."/>
            <person name="Facciotti M.T."/>
        </authorList>
    </citation>
    <scope>NUCLEOTIDE SEQUENCE [LARGE SCALE GENOMIC DNA]</scope>
    <source>
        <strain evidence="2 3">JCM 14089</strain>
    </source>
</reference>
<keyword evidence="3" id="KW-1185">Reference proteome</keyword>
<feature type="region of interest" description="Disordered" evidence="1">
    <location>
        <begin position="383"/>
        <end position="413"/>
    </location>
</feature>
<dbReference type="eggNOG" id="arCOG06229">
    <property type="taxonomic scope" value="Archaea"/>
</dbReference>
<dbReference type="PATRIC" id="fig|1230460.4.peg.1198"/>
<feature type="compositionally biased region" description="Polar residues" evidence="1">
    <location>
        <begin position="399"/>
        <end position="413"/>
    </location>
</feature>
<feature type="compositionally biased region" description="Low complexity" evidence="1">
    <location>
        <begin position="386"/>
        <end position="398"/>
    </location>
</feature>
<dbReference type="AlphaFoldDB" id="L9WB76"/>
<evidence type="ECO:0008006" key="4">
    <source>
        <dbReference type="Google" id="ProtNLM"/>
    </source>
</evidence>